<comment type="subcellular location">
    <subcellularLocation>
        <location evidence="1 10">Cytoplasm</location>
    </subcellularLocation>
</comment>
<sequence length="695" mass="80237">MSKNVLFEIGLEELPARFIDDAEKQLFNKTKDWLTELRIDFKNLRTYSTPRRLAVYIEGVAEEQTTLQEEVRGPSLKIAKDQDGNWTKAAIGFTKGQGKTTEDIEIKEVQGTEYIFVNKVIEGKRSETLLKSFSDVILSIHFGKNMRWGNESIKYVRPIRWLVALYDKHVIPFEISHVKTSNITYGHRFLGETITLQHPDDYEAELEKNYVIVDRMKREQLILSGIKEVEKIQHVHVRVEKDLLDEVCNLVEFPTAFLGDFDQEYLKLPSEVLITSMKEHQRYFPVYDQDEKLLPHFVGVRNGDSHCIDKVVKGNEKVLRARLADAQFFFEEDKKNNLEYFQEKLTKVVFQEKLGTISDKVARIKVIVQQLSDLLQVTEEEKQHAIRAAEICKFDLMTNMVNEFTELQGVMGEKYARFFKEDAAVAQAISEQYMPSHAKGKLPESVTGTLLSVADKLDTIIGCIYVGLRPSGSQDPYGLRRQAIGVFKMVEKNDWDISLKQLLSIPIHIFLQDQHIQGISKEELINQVTEFMKQRAVFILNEYGIEADVIQAVLAGDLDNFSYMIKKANLLSEKRHEESFKTVHEALERVLNLAAKSENGQVDKQYFETDSERALYDTWKESMESFQRANDEKNAQVALGALDKLANPIHAFFDNNMVMAEDQHIRANRLALLHNIAQLVYQYADFTKVEWKQHF</sequence>
<dbReference type="EC" id="6.1.1.14" evidence="10"/>
<evidence type="ECO:0000256" key="2">
    <source>
        <dbReference type="ARBA" id="ARBA00008226"/>
    </source>
</evidence>
<keyword evidence="8 10" id="KW-0030">Aminoacyl-tRNA synthetase</keyword>
<evidence type="ECO:0000256" key="3">
    <source>
        <dbReference type="ARBA" id="ARBA00022490"/>
    </source>
</evidence>
<keyword evidence="4 10" id="KW-0436">Ligase</keyword>
<keyword evidence="13" id="KW-1185">Reference proteome</keyword>
<dbReference type="HAMAP" id="MF_00255">
    <property type="entry name" value="Gly_tRNA_synth_beta"/>
    <property type="match status" value="1"/>
</dbReference>
<comment type="catalytic activity">
    <reaction evidence="9 10">
        <text>tRNA(Gly) + glycine + ATP = glycyl-tRNA(Gly) + AMP + diphosphate</text>
        <dbReference type="Rhea" id="RHEA:16013"/>
        <dbReference type="Rhea" id="RHEA-COMP:9664"/>
        <dbReference type="Rhea" id="RHEA-COMP:9683"/>
        <dbReference type="ChEBI" id="CHEBI:30616"/>
        <dbReference type="ChEBI" id="CHEBI:33019"/>
        <dbReference type="ChEBI" id="CHEBI:57305"/>
        <dbReference type="ChEBI" id="CHEBI:78442"/>
        <dbReference type="ChEBI" id="CHEBI:78522"/>
        <dbReference type="ChEBI" id="CHEBI:456215"/>
        <dbReference type="EC" id="6.1.1.14"/>
    </reaction>
</comment>
<comment type="caution">
    <text evidence="12">The sequence shown here is derived from an EMBL/GenBank/DDBJ whole genome shotgun (WGS) entry which is preliminary data.</text>
</comment>
<dbReference type="InterPro" id="IPR008909">
    <property type="entry name" value="DALR_anticod-bd"/>
</dbReference>
<dbReference type="Pfam" id="PF05746">
    <property type="entry name" value="DALR_1"/>
    <property type="match status" value="1"/>
</dbReference>
<name>A0ABU5CQ38_9BACI</name>
<dbReference type="Proteomes" id="UP001275315">
    <property type="component" value="Unassembled WGS sequence"/>
</dbReference>
<accession>A0ABU5CQ38</accession>
<evidence type="ECO:0000256" key="4">
    <source>
        <dbReference type="ARBA" id="ARBA00022598"/>
    </source>
</evidence>
<evidence type="ECO:0000256" key="8">
    <source>
        <dbReference type="ARBA" id="ARBA00023146"/>
    </source>
</evidence>
<evidence type="ECO:0000256" key="7">
    <source>
        <dbReference type="ARBA" id="ARBA00022917"/>
    </source>
</evidence>
<keyword evidence="5 10" id="KW-0547">Nucleotide-binding</keyword>
<evidence type="ECO:0000256" key="10">
    <source>
        <dbReference type="HAMAP-Rule" id="MF_00255"/>
    </source>
</evidence>
<dbReference type="PROSITE" id="PS50861">
    <property type="entry name" value="AA_TRNA_LIGASE_II_GLYAB"/>
    <property type="match status" value="1"/>
</dbReference>
<dbReference type="PANTHER" id="PTHR30075:SF2">
    <property type="entry name" value="GLYCINE--TRNA LIGASE, CHLOROPLASTIC_MITOCHONDRIAL 2"/>
    <property type="match status" value="1"/>
</dbReference>
<keyword evidence="3 10" id="KW-0963">Cytoplasm</keyword>
<comment type="subunit">
    <text evidence="10">Tetramer of two alpha and two beta subunits.</text>
</comment>
<evidence type="ECO:0000256" key="1">
    <source>
        <dbReference type="ARBA" id="ARBA00004496"/>
    </source>
</evidence>
<dbReference type="InterPro" id="IPR015944">
    <property type="entry name" value="Gly-tRNA-synth_bsu"/>
</dbReference>
<dbReference type="RefSeq" id="WP_320379199.1">
    <property type="nucleotide sequence ID" value="NZ_JAWDIQ010000001.1"/>
</dbReference>
<organism evidence="12 13">
    <name type="scientific">Paracerasibacillus soli</name>
    <dbReference type="NCBI Taxonomy" id="480284"/>
    <lineage>
        <taxon>Bacteria</taxon>
        <taxon>Bacillati</taxon>
        <taxon>Bacillota</taxon>
        <taxon>Bacilli</taxon>
        <taxon>Bacillales</taxon>
        <taxon>Bacillaceae</taxon>
        <taxon>Paracerasibacillus</taxon>
    </lineage>
</organism>
<dbReference type="GO" id="GO:0004820">
    <property type="term" value="F:glycine-tRNA ligase activity"/>
    <property type="evidence" value="ECO:0007669"/>
    <property type="project" value="UniProtKB-EC"/>
</dbReference>
<reference evidence="12 13" key="1">
    <citation type="submission" date="2023-10" db="EMBL/GenBank/DDBJ databases">
        <title>Virgibacillus soli CC-YMP-6 genome.</title>
        <authorList>
            <person name="Miliotis G."/>
            <person name="Sengupta P."/>
            <person name="Hameed A."/>
            <person name="Chuvochina M."/>
            <person name="Mcdonagh F."/>
            <person name="Simpson A.C."/>
            <person name="Singh N.K."/>
            <person name="Rekha P.D."/>
            <person name="Raman K."/>
            <person name="Hugenholtz P."/>
            <person name="Venkateswaran K."/>
        </authorList>
    </citation>
    <scope>NUCLEOTIDE SEQUENCE [LARGE SCALE GENOMIC DNA]</scope>
    <source>
        <strain evidence="12 13">CC-YMP-6</strain>
    </source>
</reference>
<proteinExistence type="inferred from homology"/>
<dbReference type="EMBL" id="JAWDIQ010000001">
    <property type="protein sequence ID" value="MDY0408466.1"/>
    <property type="molecule type" value="Genomic_DNA"/>
</dbReference>
<evidence type="ECO:0000313" key="12">
    <source>
        <dbReference type="EMBL" id="MDY0408466.1"/>
    </source>
</evidence>
<evidence type="ECO:0000259" key="11">
    <source>
        <dbReference type="Pfam" id="PF05746"/>
    </source>
</evidence>
<evidence type="ECO:0000313" key="13">
    <source>
        <dbReference type="Proteomes" id="UP001275315"/>
    </source>
</evidence>
<evidence type="ECO:0000256" key="6">
    <source>
        <dbReference type="ARBA" id="ARBA00022840"/>
    </source>
</evidence>
<gene>
    <name evidence="10 12" type="primary">glyS</name>
    <name evidence="12" type="ORF">RWD45_07735</name>
</gene>
<dbReference type="Pfam" id="PF02092">
    <property type="entry name" value="tRNA_synt_2f"/>
    <property type="match status" value="1"/>
</dbReference>
<dbReference type="SUPFAM" id="SSF109604">
    <property type="entry name" value="HD-domain/PDEase-like"/>
    <property type="match status" value="1"/>
</dbReference>
<protein>
    <recommendedName>
        <fullName evidence="10">Glycine--tRNA ligase beta subunit</fullName>
        <ecNumber evidence="10">6.1.1.14</ecNumber>
    </recommendedName>
    <alternativeName>
        <fullName evidence="10">Glycyl-tRNA synthetase beta subunit</fullName>
        <shortName evidence="10">GlyRS</shortName>
    </alternativeName>
</protein>
<keyword evidence="6 10" id="KW-0067">ATP-binding</keyword>
<evidence type="ECO:0000256" key="9">
    <source>
        <dbReference type="ARBA" id="ARBA00047937"/>
    </source>
</evidence>
<dbReference type="PRINTS" id="PR01045">
    <property type="entry name" value="TRNASYNTHGB"/>
</dbReference>
<feature type="domain" description="DALR anticodon binding" evidence="11">
    <location>
        <begin position="585"/>
        <end position="682"/>
    </location>
</feature>
<evidence type="ECO:0000256" key="5">
    <source>
        <dbReference type="ARBA" id="ARBA00022741"/>
    </source>
</evidence>
<dbReference type="NCBIfam" id="TIGR00211">
    <property type="entry name" value="glyS"/>
    <property type="match status" value="1"/>
</dbReference>
<keyword evidence="7 10" id="KW-0648">Protein biosynthesis</keyword>
<dbReference type="InterPro" id="IPR006194">
    <property type="entry name" value="Gly-tRNA-synth_heterodimer"/>
</dbReference>
<dbReference type="PANTHER" id="PTHR30075">
    <property type="entry name" value="GLYCYL-TRNA SYNTHETASE"/>
    <property type="match status" value="1"/>
</dbReference>
<comment type="similarity">
    <text evidence="2 10">Belongs to the class-II aminoacyl-tRNA synthetase family.</text>
</comment>